<proteinExistence type="predicted"/>
<accession>A0A5S9X5K4</accession>
<name>A0A5S9X5K4_ARATH</name>
<evidence type="ECO:0000313" key="3">
    <source>
        <dbReference type="Proteomes" id="UP000434276"/>
    </source>
</evidence>
<reference evidence="2 3" key="1">
    <citation type="submission" date="2019-12" db="EMBL/GenBank/DDBJ databases">
        <authorList>
            <person name="Jiao W.-B."/>
            <person name="Schneeberger K."/>
        </authorList>
    </citation>
    <scope>NUCLEOTIDE SEQUENCE [LARGE SCALE GENOMIC DNA]</scope>
    <source>
        <strain evidence="3">cv. C24</strain>
    </source>
</reference>
<dbReference type="Proteomes" id="UP000434276">
    <property type="component" value="Unassembled WGS sequence"/>
</dbReference>
<keyword evidence="1" id="KW-0812">Transmembrane</keyword>
<feature type="transmembrane region" description="Helical" evidence="1">
    <location>
        <begin position="12"/>
        <end position="32"/>
    </location>
</feature>
<gene>
    <name evidence="2" type="ORF">C24_LOCUS10318</name>
</gene>
<keyword evidence="1" id="KW-1133">Transmembrane helix</keyword>
<organism evidence="2 3">
    <name type="scientific">Arabidopsis thaliana</name>
    <name type="common">Mouse-ear cress</name>
    <dbReference type="NCBI Taxonomy" id="3702"/>
    <lineage>
        <taxon>Eukaryota</taxon>
        <taxon>Viridiplantae</taxon>
        <taxon>Streptophyta</taxon>
        <taxon>Embryophyta</taxon>
        <taxon>Tracheophyta</taxon>
        <taxon>Spermatophyta</taxon>
        <taxon>Magnoliopsida</taxon>
        <taxon>eudicotyledons</taxon>
        <taxon>Gunneridae</taxon>
        <taxon>Pentapetalae</taxon>
        <taxon>rosids</taxon>
        <taxon>malvids</taxon>
        <taxon>Brassicales</taxon>
        <taxon>Brassicaceae</taxon>
        <taxon>Camelineae</taxon>
        <taxon>Arabidopsis</taxon>
    </lineage>
</organism>
<dbReference type="EMBL" id="CACSHJ010000088">
    <property type="protein sequence ID" value="CAA0375817.1"/>
    <property type="molecule type" value="Genomic_DNA"/>
</dbReference>
<evidence type="ECO:0008006" key="4">
    <source>
        <dbReference type="Google" id="ProtNLM"/>
    </source>
</evidence>
<evidence type="ECO:0000313" key="2">
    <source>
        <dbReference type="EMBL" id="CAA0375817.1"/>
    </source>
</evidence>
<sequence>MIKVVENYLSEIIGLSLGVLIVILVWSLYGSYIRRTCCCCVKSNDSNA</sequence>
<dbReference type="AlphaFoldDB" id="A0A5S9X5K4"/>
<evidence type="ECO:0000256" key="1">
    <source>
        <dbReference type="SAM" id="Phobius"/>
    </source>
</evidence>
<keyword evidence="1" id="KW-0472">Membrane</keyword>
<protein>
    <recommendedName>
        <fullName evidence="4">Transmembrane protein</fullName>
    </recommendedName>
</protein>